<dbReference type="PIRSF" id="PIRSF028744">
    <property type="entry name" value="Addict_mod_HI1419"/>
    <property type="match status" value="1"/>
</dbReference>
<comment type="caution">
    <text evidence="1">The sequence shown here is derived from an EMBL/GenBank/DDBJ whole genome shotgun (WGS) entry which is preliminary data.</text>
</comment>
<reference evidence="1" key="1">
    <citation type="submission" date="2013-08" db="EMBL/GenBank/DDBJ databases">
        <authorList>
            <person name="Mendez C."/>
            <person name="Richter M."/>
            <person name="Ferrer M."/>
            <person name="Sanchez J."/>
        </authorList>
    </citation>
    <scope>NUCLEOTIDE SEQUENCE</scope>
</reference>
<sequence>MLIVRRLPQFDTWLSGLRDLQAKARLLARLRKAQQGNLGDTQAVGNGVSEMREHFGPGWRMYFVRRGACLIVMLGGGDKRTQKRDIAEAKRLANLLEDDDES</sequence>
<reference evidence="1" key="2">
    <citation type="journal article" date="2014" name="ISME J.">
        <title>Microbial stratification in low pH oxic and suboxic macroscopic growths along an acid mine drainage.</title>
        <authorList>
            <person name="Mendez-Garcia C."/>
            <person name="Mesa V."/>
            <person name="Sprenger R.R."/>
            <person name="Richter M."/>
            <person name="Diez M.S."/>
            <person name="Solano J."/>
            <person name="Bargiela R."/>
            <person name="Golyshina O.V."/>
            <person name="Manteca A."/>
            <person name="Ramos J.L."/>
            <person name="Gallego J.R."/>
            <person name="Llorente I."/>
            <person name="Martins Dos Santos V.A."/>
            <person name="Jensen O.N."/>
            <person name="Pelaez A.I."/>
            <person name="Sanchez J."/>
            <person name="Ferrer M."/>
        </authorList>
    </citation>
    <scope>NUCLEOTIDE SEQUENCE</scope>
</reference>
<evidence type="ECO:0000313" key="1">
    <source>
        <dbReference type="EMBL" id="EQD27702.1"/>
    </source>
</evidence>
<dbReference type="Pfam" id="PF05973">
    <property type="entry name" value="Gp49"/>
    <property type="match status" value="1"/>
</dbReference>
<dbReference type="PANTHER" id="PTHR41791">
    <property type="entry name" value="SSL7039 PROTEIN"/>
    <property type="match status" value="1"/>
</dbReference>
<dbReference type="NCBIfam" id="TIGR02683">
    <property type="entry name" value="upstrm_HI1419"/>
    <property type="match status" value="1"/>
</dbReference>
<protein>
    <submittedName>
        <fullName evidence="1">Addiction module killer protein</fullName>
    </submittedName>
</protein>
<dbReference type="PANTHER" id="PTHR41791:SF1">
    <property type="entry name" value="SSL7039 PROTEIN"/>
    <property type="match status" value="1"/>
</dbReference>
<dbReference type="InterPro" id="IPR014056">
    <property type="entry name" value="TypeIITA-like_toxin_pred"/>
</dbReference>
<name>T0Y778_9ZZZZ</name>
<dbReference type="AlphaFoldDB" id="T0Y778"/>
<accession>T0Y778</accession>
<organism evidence="1">
    <name type="scientific">mine drainage metagenome</name>
    <dbReference type="NCBI Taxonomy" id="410659"/>
    <lineage>
        <taxon>unclassified sequences</taxon>
        <taxon>metagenomes</taxon>
        <taxon>ecological metagenomes</taxon>
    </lineage>
</organism>
<gene>
    <name evidence="1" type="ORF">B1B_19057</name>
</gene>
<proteinExistence type="predicted"/>
<dbReference type="EMBL" id="AUZY01012799">
    <property type="protein sequence ID" value="EQD27702.1"/>
    <property type="molecule type" value="Genomic_DNA"/>
</dbReference>
<dbReference type="InterPro" id="IPR009241">
    <property type="entry name" value="HigB-like"/>
</dbReference>